<evidence type="ECO:0000313" key="3">
    <source>
        <dbReference type="Proteomes" id="UP001235712"/>
    </source>
</evidence>
<comment type="caution">
    <text evidence="2">The sequence shown here is derived from an EMBL/GenBank/DDBJ whole genome shotgun (WGS) entry which is preliminary data.</text>
</comment>
<proteinExistence type="predicted"/>
<accession>A0ABT9PA25</accession>
<evidence type="ECO:0000313" key="2">
    <source>
        <dbReference type="EMBL" id="MDP9829396.1"/>
    </source>
</evidence>
<dbReference type="Proteomes" id="UP001235712">
    <property type="component" value="Unassembled WGS sequence"/>
</dbReference>
<dbReference type="EMBL" id="JAUSQZ010000001">
    <property type="protein sequence ID" value="MDP9829396.1"/>
    <property type="molecule type" value="Genomic_DNA"/>
</dbReference>
<feature type="region of interest" description="Disordered" evidence="1">
    <location>
        <begin position="1"/>
        <end position="28"/>
    </location>
</feature>
<sequence length="84" mass="9252">MNPDDIRRDLAARAKSKARHDQASAKDGEAMRELVAAGLKAGIGPTELVHLSGWSPAYVRRVARESGIEATGRYKDHAERLKRD</sequence>
<feature type="compositionally biased region" description="Basic and acidic residues" evidence="1">
    <location>
        <begin position="1"/>
        <end position="12"/>
    </location>
</feature>
<dbReference type="RefSeq" id="WP_307247540.1">
    <property type="nucleotide sequence ID" value="NZ_JAUSQZ010000001.1"/>
</dbReference>
<name>A0ABT9PA25_9ACTN</name>
<organism evidence="2 3">
    <name type="scientific">Kineosporia succinea</name>
    <dbReference type="NCBI Taxonomy" id="84632"/>
    <lineage>
        <taxon>Bacteria</taxon>
        <taxon>Bacillati</taxon>
        <taxon>Actinomycetota</taxon>
        <taxon>Actinomycetes</taxon>
        <taxon>Kineosporiales</taxon>
        <taxon>Kineosporiaceae</taxon>
        <taxon>Kineosporia</taxon>
    </lineage>
</organism>
<gene>
    <name evidence="2" type="ORF">J2S57_005145</name>
</gene>
<reference evidence="2 3" key="1">
    <citation type="submission" date="2023-07" db="EMBL/GenBank/DDBJ databases">
        <title>Sequencing the genomes of 1000 actinobacteria strains.</title>
        <authorList>
            <person name="Klenk H.-P."/>
        </authorList>
    </citation>
    <scope>NUCLEOTIDE SEQUENCE [LARGE SCALE GENOMIC DNA]</scope>
    <source>
        <strain evidence="2 3">DSM 44388</strain>
    </source>
</reference>
<protein>
    <submittedName>
        <fullName evidence="2">Uncharacterized protein</fullName>
    </submittedName>
</protein>
<feature type="compositionally biased region" description="Basic and acidic residues" evidence="1">
    <location>
        <begin position="19"/>
        <end position="28"/>
    </location>
</feature>
<evidence type="ECO:0000256" key="1">
    <source>
        <dbReference type="SAM" id="MobiDB-lite"/>
    </source>
</evidence>
<keyword evidence="3" id="KW-1185">Reference proteome</keyword>